<keyword evidence="5" id="KW-0269">Exonuclease</keyword>
<dbReference type="InterPro" id="IPR012337">
    <property type="entry name" value="RNaseH-like_sf"/>
</dbReference>
<dbReference type="PANTHER" id="PTHR12801:SF115">
    <property type="entry name" value="FI18136P1-RELATED"/>
    <property type="match status" value="1"/>
</dbReference>
<accession>A0AAN7RDX2</accession>
<keyword evidence="6" id="KW-0539">Nucleus</keyword>
<comment type="subcellular location">
    <subcellularLocation>
        <location evidence="1">Nucleus</location>
    </subcellularLocation>
</comment>
<dbReference type="InterPro" id="IPR034922">
    <property type="entry name" value="REX1-like_exo"/>
</dbReference>
<feature type="domain" description="Exonuclease" evidence="9">
    <location>
        <begin position="143"/>
        <end position="304"/>
    </location>
</feature>
<evidence type="ECO:0000256" key="3">
    <source>
        <dbReference type="ARBA" id="ARBA00022722"/>
    </source>
</evidence>
<comment type="function">
    <text evidence="7">3'-5' exonuclease degrading single-stranded small RNAs.</text>
</comment>
<sequence length="503" mass="56535">MEQQLDTLDKKILVEIVKLTQTKEMKGTKGDWKGFLSAYDKKLGASVSDPSRRTKDVLVAFLKTLCHENDVKILSKVLQCYANRNPVAPLKLDSPENEPLQQRLVLLTMEHPLYPMEFSFPSYEEGWVVTNLSGKSRQKQSKKMFAVDCEMVLCQDGTEALVRVSVVDRDLQVKLDAFVKPDKPVADYRSDITGVTAKDLEGVSCSLADVQKSLKKILSHGRILVGHSLYNDLQALKLDHTRVIDTSFLFKYCGLSIHRRPSLNNLSKLVLGYEVRENGAPHNSLDDARAAMKLVLALIERGIDDDILFIEDVPVSEVGKLYIHGIPVKVPIDELHRAIPGEYNLEKKPSKNAFGNKYSAFAIFKRPEEAQKAFESLQGSLEEDSFGNNQKLVIFEVISGVPINIHVRVATGASLGSQASEKKRAPVEEPAGEKQKKLKVERKSPCEDHLEEIKEFDQELSHKNHQPKKGCGEHTKEIEKQKPEQSEKKKDKKKSKGSKKKKS</sequence>
<evidence type="ECO:0000256" key="8">
    <source>
        <dbReference type="SAM" id="MobiDB-lite"/>
    </source>
</evidence>
<feature type="compositionally biased region" description="Basic and acidic residues" evidence="8">
    <location>
        <begin position="441"/>
        <end position="462"/>
    </location>
</feature>
<evidence type="ECO:0000256" key="6">
    <source>
        <dbReference type="ARBA" id="ARBA00023242"/>
    </source>
</evidence>
<evidence type="ECO:0000313" key="10">
    <source>
        <dbReference type="EMBL" id="KAK4799757.1"/>
    </source>
</evidence>
<dbReference type="AlphaFoldDB" id="A0AAN7RDX2"/>
<comment type="caution">
    <text evidence="10">The sequence shown here is derived from an EMBL/GenBank/DDBJ whole genome shotgun (WGS) entry which is preliminary data.</text>
</comment>
<keyword evidence="3" id="KW-0540">Nuclease</keyword>
<dbReference type="FunFam" id="3.30.420.10:FF:000080">
    <property type="entry name" value="Small RNA degrading nuclease 3"/>
    <property type="match status" value="1"/>
</dbReference>
<evidence type="ECO:0000259" key="9">
    <source>
        <dbReference type="SMART" id="SM00479"/>
    </source>
</evidence>
<gene>
    <name evidence="10" type="ORF">SAY86_025122</name>
</gene>
<dbReference type="SUPFAM" id="SSF53098">
    <property type="entry name" value="Ribonuclease H-like"/>
    <property type="match status" value="1"/>
</dbReference>
<evidence type="ECO:0000256" key="4">
    <source>
        <dbReference type="ARBA" id="ARBA00022801"/>
    </source>
</evidence>
<dbReference type="GO" id="GO:0004527">
    <property type="term" value="F:exonuclease activity"/>
    <property type="evidence" value="ECO:0007669"/>
    <property type="project" value="UniProtKB-KW"/>
</dbReference>
<dbReference type="Pfam" id="PF00929">
    <property type="entry name" value="RNase_T"/>
    <property type="match status" value="1"/>
</dbReference>
<dbReference type="SMART" id="SM00479">
    <property type="entry name" value="EXOIII"/>
    <property type="match status" value="1"/>
</dbReference>
<dbReference type="PANTHER" id="PTHR12801">
    <property type="entry name" value="RNA EXONUCLEASE REXO1 / RECO3 FAMILY MEMBER-RELATED"/>
    <property type="match status" value="1"/>
</dbReference>
<keyword evidence="4" id="KW-0378">Hydrolase</keyword>
<dbReference type="InterPro" id="IPR035979">
    <property type="entry name" value="RBD_domain_sf"/>
</dbReference>
<evidence type="ECO:0000313" key="11">
    <source>
        <dbReference type="Proteomes" id="UP001346149"/>
    </source>
</evidence>
<proteinExistence type="inferred from homology"/>
<evidence type="ECO:0000256" key="7">
    <source>
        <dbReference type="ARBA" id="ARBA00053817"/>
    </source>
</evidence>
<evidence type="ECO:0000256" key="1">
    <source>
        <dbReference type="ARBA" id="ARBA00004123"/>
    </source>
</evidence>
<protein>
    <recommendedName>
        <fullName evidence="9">Exonuclease domain-containing protein</fullName>
    </recommendedName>
</protein>
<feature type="region of interest" description="Disordered" evidence="8">
    <location>
        <begin position="415"/>
        <end position="503"/>
    </location>
</feature>
<name>A0AAN7RDX2_TRANT</name>
<feature type="compositionally biased region" description="Basic and acidic residues" evidence="8">
    <location>
        <begin position="420"/>
        <end position="435"/>
    </location>
</feature>
<feature type="compositionally biased region" description="Basic and acidic residues" evidence="8">
    <location>
        <begin position="470"/>
        <end position="489"/>
    </location>
</feature>
<dbReference type="Proteomes" id="UP001346149">
    <property type="component" value="Unassembled WGS sequence"/>
</dbReference>
<organism evidence="10 11">
    <name type="scientific">Trapa natans</name>
    <name type="common">Water chestnut</name>
    <dbReference type="NCBI Taxonomy" id="22666"/>
    <lineage>
        <taxon>Eukaryota</taxon>
        <taxon>Viridiplantae</taxon>
        <taxon>Streptophyta</taxon>
        <taxon>Embryophyta</taxon>
        <taxon>Tracheophyta</taxon>
        <taxon>Spermatophyta</taxon>
        <taxon>Magnoliopsida</taxon>
        <taxon>eudicotyledons</taxon>
        <taxon>Gunneridae</taxon>
        <taxon>Pentapetalae</taxon>
        <taxon>rosids</taxon>
        <taxon>malvids</taxon>
        <taxon>Myrtales</taxon>
        <taxon>Lythraceae</taxon>
        <taxon>Trapa</taxon>
    </lineage>
</organism>
<evidence type="ECO:0000256" key="5">
    <source>
        <dbReference type="ARBA" id="ARBA00022839"/>
    </source>
</evidence>
<dbReference type="GO" id="GO:0003676">
    <property type="term" value="F:nucleic acid binding"/>
    <property type="evidence" value="ECO:0007669"/>
    <property type="project" value="InterPro"/>
</dbReference>
<evidence type="ECO:0000256" key="2">
    <source>
        <dbReference type="ARBA" id="ARBA00006357"/>
    </source>
</evidence>
<dbReference type="InterPro" id="IPR036397">
    <property type="entry name" value="RNaseH_sf"/>
</dbReference>
<feature type="compositionally biased region" description="Basic residues" evidence="8">
    <location>
        <begin position="490"/>
        <end position="503"/>
    </location>
</feature>
<reference evidence="10 11" key="1">
    <citation type="journal article" date="2023" name="Hortic Res">
        <title>Pangenome of water caltrop reveals structural variations and asymmetric subgenome divergence after allopolyploidization.</title>
        <authorList>
            <person name="Zhang X."/>
            <person name="Chen Y."/>
            <person name="Wang L."/>
            <person name="Yuan Y."/>
            <person name="Fang M."/>
            <person name="Shi L."/>
            <person name="Lu R."/>
            <person name="Comes H.P."/>
            <person name="Ma Y."/>
            <person name="Chen Y."/>
            <person name="Huang G."/>
            <person name="Zhou Y."/>
            <person name="Zheng Z."/>
            <person name="Qiu Y."/>
        </authorList>
    </citation>
    <scope>NUCLEOTIDE SEQUENCE [LARGE SCALE GENOMIC DNA]</scope>
    <source>
        <strain evidence="10">F231</strain>
    </source>
</reference>
<dbReference type="GO" id="GO:0005634">
    <property type="term" value="C:nucleus"/>
    <property type="evidence" value="ECO:0007669"/>
    <property type="project" value="UniProtKB-SubCell"/>
</dbReference>
<comment type="similarity">
    <text evidence="2">Belongs to the REXO1/REXO3 family.</text>
</comment>
<dbReference type="CDD" id="cd06145">
    <property type="entry name" value="REX1_like"/>
    <property type="match status" value="1"/>
</dbReference>
<dbReference type="EMBL" id="JAXQNO010000004">
    <property type="protein sequence ID" value="KAK4799757.1"/>
    <property type="molecule type" value="Genomic_DNA"/>
</dbReference>
<keyword evidence="11" id="KW-1185">Reference proteome</keyword>
<dbReference type="InterPro" id="IPR047021">
    <property type="entry name" value="REXO1/3/4-like"/>
</dbReference>
<dbReference type="InterPro" id="IPR013520">
    <property type="entry name" value="Ribonucl_H"/>
</dbReference>
<dbReference type="SUPFAM" id="SSF54928">
    <property type="entry name" value="RNA-binding domain, RBD"/>
    <property type="match status" value="1"/>
</dbReference>
<dbReference type="CDD" id="cd00590">
    <property type="entry name" value="RRM_SF"/>
    <property type="match status" value="1"/>
</dbReference>
<dbReference type="Gene3D" id="3.30.420.10">
    <property type="entry name" value="Ribonuclease H-like superfamily/Ribonuclease H"/>
    <property type="match status" value="1"/>
</dbReference>